<organism evidence="1 2">
    <name type="scientific">Levilactobacillus koreensis</name>
    <dbReference type="NCBI Taxonomy" id="637971"/>
    <lineage>
        <taxon>Bacteria</taxon>
        <taxon>Bacillati</taxon>
        <taxon>Bacillota</taxon>
        <taxon>Bacilli</taxon>
        <taxon>Lactobacillales</taxon>
        <taxon>Lactobacillaceae</taxon>
        <taxon>Levilactobacillus</taxon>
    </lineage>
</organism>
<evidence type="ECO:0000313" key="1">
    <source>
        <dbReference type="EMBL" id="AKP65876.1"/>
    </source>
</evidence>
<gene>
    <name evidence="1" type="ORF">ABN16_13220</name>
</gene>
<reference evidence="1 2" key="1">
    <citation type="submission" date="2015-07" db="EMBL/GenBank/DDBJ databases">
        <title>Lactobacillus korensis/26-25/ whole genome sequencing.</title>
        <authorList>
            <person name="Kim M.K."/>
            <person name="Im W.-T."/>
            <person name="Srinivasan S."/>
            <person name="Lee J.-J."/>
        </authorList>
    </citation>
    <scope>NUCLEOTIDE SEQUENCE [LARGE SCALE GENOMIC DNA]</scope>
    <source>
        <strain evidence="1 2">26-25</strain>
    </source>
</reference>
<proteinExistence type="predicted"/>
<name>A0AAC8UXI5_9LACO</name>
<dbReference type="EMBL" id="CP012033">
    <property type="protein sequence ID" value="AKP65876.1"/>
    <property type="molecule type" value="Genomic_DNA"/>
</dbReference>
<accession>A0AAC8UXI5</accession>
<sequence>MKDLTAAELRDLLQQTAAYRNARAILNGEWAARAEENPLFRAPMTIADLRFARDLQAAGVQQGPDFTDYAAVQRWIVINRESLTADDLAWLRKDFD</sequence>
<evidence type="ECO:0000313" key="2">
    <source>
        <dbReference type="Proteomes" id="UP000036000"/>
    </source>
</evidence>
<protein>
    <submittedName>
        <fullName evidence="1">Uncharacterized protein</fullName>
    </submittedName>
</protein>
<dbReference type="RefSeq" id="WP_048736160.1">
    <property type="nucleotide sequence ID" value="NZ_CP012033.1"/>
</dbReference>
<dbReference type="Proteomes" id="UP000036000">
    <property type="component" value="Chromosome"/>
</dbReference>
<keyword evidence="2" id="KW-1185">Reference proteome</keyword>
<dbReference type="KEGG" id="lko:ABN16_13220"/>
<dbReference type="AlphaFoldDB" id="A0AAC8UXI5"/>